<name>A0AAN6T1T2_9PEZI</name>
<reference evidence="2" key="1">
    <citation type="journal article" date="2023" name="Mol. Phylogenet. Evol.">
        <title>Genome-scale phylogeny and comparative genomics of the fungal order Sordariales.</title>
        <authorList>
            <person name="Hensen N."/>
            <person name="Bonometti L."/>
            <person name="Westerberg I."/>
            <person name="Brannstrom I.O."/>
            <person name="Guillou S."/>
            <person name="Cros-Aarteil S."/>
            <person name="Calhoun S."/>
            <person name="Haridas S."/>
            <person name="Kuo A."/>
            <person name="Mondo S."/>
            <person name="Pangilinan J."/>
            <person name="Riley R."/>
            <person name="LaButti K."/>
            <person name="Andreopoulos B."/>
            <person name="Lipzen A."/>
            <person name="Chen C."/>
            <person name="Yan M."/>
            <person name="Daum C."/>
            <person name="Ng V."/>
            <person name="Clum A."/>
            <person name="Steindorff A."/>
            <person name="Ohm R.A."/>
            <person name="Martin F."/>
            <person name="Silar P."/>
            <person name="Natvig D.O."/>
            <person name="Lalanne C."/>
            <person name="Gautier V."/>
            <person name="Ament-Velasquez S.L."/>
            <person name="Kruys A."/>
            <person name="Hutchinson M.I."/>
            <person name="Powell A.J."/>
            <person name="Barry K."/>
            <person name="Miller A.N."/>
            <person name="Grigoriev I.V."/>
            <person name="Debuchy R."/>
            <person name="Gladieux P."/>
            <person name="Hiltunen Thoren M."/>
            <person name="Johannesson H."/>
        </authorList>
    </citation>
    <scope>NUCLEOTIDE SEQUENCE</scope>
    <source>
        <strain evidence="2">CBS 757.83</strain>
    </source>
</reference>
<organism evidence="2 3">
    <name type="scientific">Parathielavia hyrcaniae</name>
    <dbReference type="NCBI Taxonomy" id="113614"/>
    <lineage>
        <taxon>Eukaryota</taxon>
        <taxon>Fungi</taxon>
        <taxon>Dikarya</taxon>
        <taxon>Ascomycota</taxon>
        <taxon>Pezizomycotina</taxon>
        <taxon>Sordariomycetes</taxon>
        <taxon>Sordariomycetidae</taxon>
        <taxon>Sordariales</taxon>
        <taxon>Chaetomiaceae</taxon>
        <taxon>Parathielavia</taxon>
    </lineage>
</organism>
<dbReference type="AlphaFoldDB" id="A0AAN6T1T2"/>
<evidence type="ECO:0000256" key="1">
    <source>
        <dbReference type="SAM" id="SignalP"/>
    </source>
</evidence>
<keyword evidence="1" id="KW-0732">Signal</keyword>
<sequence length="311" mass="33314">MAVRTCQLLGLGVLLLTGPTSAQSCDYSESAYCIKAEASASVALPFAPLFSTQPTFVFAIGSMDDQDIQDMLSADEFLRPPPDDEPAQAVAWWLEYDNSTVNRDPLQEREYVAWALESNSTNDIGGSDGGCENLLGAECVSDLKALFTGINGDFLPTLKDFFKTPPPRINCPTLVWHHGDGNDPAFGGTAYVKPLSTRGDWFARMRNHRLLHPETSGPPSSGNSSYTHSARRMRFRSFEEQKATAVVAFNMGESLIGGGRDNTTINMACLRVGEAPGQGKVGPPDNAAEANTAAASAVVLGVMAAIWAFVA</sequence>
<gene>
    <name evidence="2" type="ORF">N658DRAFT_485826</name>
</gene>
<protein>
    <submittedName>
        <fullName evidence="2">Uncharacterized protein</fullName>
    </submittedName>
</protein>
<dbReference type="EMBL" id="MU863633">
    <property type="protein sequence ID" value="KAK4101980.1"/>
    <property type="molecule type" value="Genomic_DNA"/>
</dbReference>
<proteinExistence type="predicted"/>
<comment type="caution">
    <text evidence="2">The sequence shown here is derived from an EMBL/GenBank/DDBJ whole genome shotgun (WGS) entry which is preliminary data.</text>
</comment>
<evidence type="ECO:0000313" key="2">
    <source>
        <dbReference type="EMBL" id="KAK4101980.1"/>
    </source>
</evidence>
<dbReference type="Proteomes" id="UP001305647">
    <property type="component" value="Unassembled WGS sequence"/>
</dbReference>
<dbReference type="PROSITE" id="PS51257">
    <property type="entry name" value="PROKAR_LIPOPROTEIN"/>
    <property type="match status" value="1"/>
</dbReference>
<evidence type="ECO:0000313" key="3">
    <source>
        <dbReference type="Proteomes" id="UP001305647"/>
    </source>
</evidence>
<keyword evidence="3" id="KW-1185">Reference proteome</keyword>
<reference evidence="2" key="2">
    <citation type="submission" date="2023-05" db="EMBL/GenBank/DDBJ databases">
        <authorList>
            <consortium name="Lawrence Berkeley National Laboratory"/>
            <person name="Steindorff A."/>
            <person name="Hensen N."/>
            <person name="Bonometti L."/>
            <person name="Westerberg I."/>
            <person name="Brannstrom I.O."/>
            <person name="Guillou S."/>
            <person name="Cros-Aarteil S."/>
            <person name="Calhoun S."/>
            <person name="Haridas S."/>
            <person name="Kuo A."/>
            <person name="Mondo S."/>
            <person name="Pangilinan J."/>
            <person name="Riley R."/>
            <person name="Labutti K."/>
            <person name="Andreopoulos B."/>
            <person name="Lipzen A."/>
            <person name="Chen C."/>
            <person name="Yanf M."/>
            <person name="Daum C."/>
            <person name="Ng V."/>
            <person name="Clum A."/>
            <person name="Ohm R."/>
            <person name="Martin F."/>
            <person name="Silar P."/>
            <person name="Natvig D."/>
            <person name="Lalanne C."/>
            <person name="Gautier V."/>
            <person name="Ament-Velasquez S.L."/>
            <person name="Kruys A."/>
            <person name="Hutchinson M.I."/>
            <person name="Powell A.J."/>
            <person name="Barry K."/>
            <person name="Miller A.N."/>
            <person name="Grigoriev I.V."/>
            <person name="Debuchy R."/>
            <person name="Gladieux P."/>
            <person name="Thoren M.H."/>
            <person name="Johannesson H."/>
        </authorList>
    </citation>
    <scope>NUCLEOTIDE SEQUENCE</scope>
    <source>
        <strain evidence="2">CBS 757.83</strain>
    </source>
</reference>
<feature type="chain" id="PRO_5042977473" evidence="1">
    <location>
        <begin position="23"/>
        <end position="311"/>
    </location>
</feature>
<feature type="signal peptide" evidence="1">
    <location>
        <begin position="1"/>
        <end position="22"/>
    </location>
</feature>
<accession>A0AAN6T1T2</accession>